<dbReference type="Proteomes" id="UP001138751">
    <property type="component" value="Unassembled WGS sequence"/>
</dbReference>
<keyword evidence="3" id="KW-1185">Reference proteome</keyword>
<keyword evidence="2" id="KW-0489">Methyltransferase</keyword>
<keyword evidence="2" id="KW-0808">Transferase</keyword>
<dbReference type="Pfam" id="PF13649">
    <property type="entry name" value="Methyltransf_25"/>
    <property type="match status" value="1"/>
</dbReference>
<reference evidence="2" key="2">
    <citation type="journal article" date="2021" name="Syst. Appl. Microbiol.">
        <title>Roseomonas hellenica sp. nov., isolated from roots of wild-growing Alkanna tinctoria.</title>
        <authorList>
            <person name="Rat A."/>
            <person name="Naranjo H.D."/>
            <person name="Lebbe L."/>
            <person name="Cnockaert M."/>
            <person name="Krigas N."/>
            <person name="Grigoriadou K."/>
            <person name="Maloupa E."/>
            <person name="Willems A."/>
        </authorList>
    </citation>
    <scope>NUCLEOTIDE SEQUENCE</scope>
    <source>
        <strain evidence="2">LMG 31231</strain>
    </source>
</reference>
<proteinExistence type="predicted"/>
<dbReference type="GO" id="GO:0008168">
    <property type="term" value="F:methyltransferase activity"/>
    <property type="evidence" value="ECO:0007669"/>
    <property type="project" value="UniProtKB-KW"/>
</dbReference>
<organism evidence="2 3">
    <name type="scientific">Neoroseomonas soli</name>
    <dbReference type="NCBI Taxonomy" id="1081025"/>
    <lineage>
        <taxon>Bacteria</taxon>
        <taxon>Pseudomonadati</taxon>
        <taxon>Pseudomonadota</taxon>
        <taxon>Alphaproteobacteria</taxon>
        <taxon>Acetobacterales</taxon>
        <taxon>Acetobacteraceae</taxon>
        <taxon>Neoroseomonas</taxon>
    </lineage>
</organism>
<gene>
    <name evidence="2" type="ORF">GXW76_21400</name>
</gene>
<protein>
    <submittedName>
        <fullName evidence="2">Class I SAM-dependent methyltransferase</fullName>
    </submittedName>
</protein>
<dbReference type="Gene3D" id="3.40.50.150">
    <property type="entry name" value="Vaccinia Virus protein VP39"/>
    <property type="match status" value="1"/>
</dbReference>
<dbReference type="SUPFAM" id="SSF53335">
    <property type="entry name" value="S-adenosyl-L-methionine-dependent methyltransferases"/>
    <property type="match status" value="1"/>
</dbReference>
<dbReference type="InterPro" id="IPR029063">
    <property type="entry name" value="SAM-dependent_MTases_sf"/>
</dbReference>
<evidence type="ECO:0000259" key="1">
    <source>
        <dbReference type="Pfam" id="PF13649"/>
    </source>
</evidence>
<dbReference type="CDD" id="cd02440">
    <property type="entry name" value="AdoMet_MTases"/>
    <property type="match status" value="1"/>
</dbReference>
<evidence type="ECO:0000313" key="2">
    <source>
        <dbReference type="EMBL" id="MBR0673744.1"/>
    </source>
</evidence>
<reference evidence="2" key="1">
    <citation type="submission" date="2020-01" db="EMBL/GenBank/DDBJ databases">
        <authorList>
            <person name="Rat A."/>
        </authorList>
    </citation>
    <scope>NUCLEOTIDE SEQUENCE</scope>
    <source>
        <strain evidence="2">LMG 31231</strain>
    </source>
</reference>
<dbReference type="EMBL" id="JAAEDM010000086">
    <property type="protein sequence ID" value="MBR0673744.1"/>
    <property type="molecule type" value="Genomic_DNA"/>
</dbReference>
<name>A0A9X9X2W5_9PROT</name>
<accession>A0A9X9X2W5</accession>
<dbReference type="InterPro" id="IPR041698">
    <property type="entry name" value="Methyltransf_25"/>
</dbReference>
<comment type="caution">
    <text evidence="2">The sequence shown here is derived from an EMBL/GenBank/DDBJ whole genome shotgun (WGS) entry which is preliminary data.</text>
</comment>
<dbReference type="AlphaFoldDB" id="A0A9X9X2W5"/>
<dbReference type="RefSeq" id="WP_211864145.1">
    <property type="nucleotide sequence ID" value="NZ_JAAEDM010000086.1"/>
</dbReference>
<feature type="domain" description="Methyltransferase" evidence="1">
    <location>
        <begin position="61"/>
        <end position="146"/>
    </location>
</feature>
<dbReference type="GO" id="GO:0032259">
    <property type="term" value="P:methylation"/>
    <property type="evidence" value="ECO:0007669"/>
    <property type="project" value="UniProtKB-KW"/>
</dbReference>
<evidence type="ECO:0000313" key="3">
    <source>
        <dbReference type="Proteomes" id="UP001138751"/>
    </source>
</evidence>
<sequence>MSVSNSQRRLGGSGGSSLPPDLPSAIAARYAGRITQGFVRGKLRADPVVPVLLANRNLGHVLDLGCGRGQLAIALLLAGVAERVSGLDLDAAKIAAGNAAARNLPARFATADLATAEIPACDTVLLIDVLLQMPPAVQDALLARILAAEPRRILIRAFDPQRGWRSAFGFAMERVRRLLGGDLGLAGAVAPRPLRQLAAPLEGAGYAVTLVPCWAGTPLPNVLLVAERS</sequence>